<name>A0ABV9CJF6_9ACTN</name>
<protein>
    <submittedName>
        <fullName evidence="14">Cation-translocating P-type ATPase</fullName>
    </submittedName>
</protein>
<feature type="transmembrane region" description="Helical" evidence="12">
    <location>
        <begin position="71"/>
        <end position="104"/>
    </location>
</feature>
<evidence type="ECO:0000256" key="5">
    <source>
        <dbReference type="ARBA" id="ARBA00022741"/>
    </source>
</evidence>
<evidence type="ECO:0000256" key="9">
    <source>
        <dbReference type="ARBA" id="ARBA00023136"/>
    </source>
</evidence>
<dbReference type="InterPro" id="IPR001757">
    <property type="entry name" value="P_typ_ATPase"/>
</dbReference>
<dbReference type="InterPro" id="IPR023299">
    <property type="entry name" value="ATPase_P-typ_cyto_dom_N"/>
</dbReference>
<dbReference type="Pfam" id="PF00690">
    <property type="entry name" value="Cation_ATPase_N"/>
    <property type="match status" value="1"/>
</dbReference>
<dbReference type="InterPro" id="IPR044492">
    <property type="entry name" value="P_typ_ATPase_HD_dom"/>
</dbReference>
<keyword evidence="6" id="KW-0067">ATP-binding</keyword>
<dbReference type="Gene3D" id="1.20.1110.10">
    <property type="entry name" value="Calcium-transporting ATPase, transmembrane domain"/>
    <property type="match status" value="1"/>
</dbReference>
<sequence length="950" mass="102001">MSEPGEEPRAGIDPTERVESLLRDLRSTRSGLSAREAARRLIHYGPNELRRRGGRRWPGELLRQFTHPLALLLWVAAVLAWVAQIVAVAVAILVMIVINAVFAFVQEVQAERAVEALAAYLPQKARVVRDGRVQLLPAAELVPGDILLIAEGDRISADARLIEGGVEVDPSTLTGEAMPVFRSAELTDSKVELLRARNLVFSGTSCTEGEAQAVVFATGMRTELGRIAALSERVEREESPLESQVRRVAWLIAAIAVVSGIAFVPLAMIGAHLPLGDAVVFAVGLLVGNVPEGLLPVITLALALGVRGLVRRGAVVKRLSAVESLGATSVICTDKTGTLTENRMRVTTVWTAAGAYDLTGGGAPNIAGDPAISEMAAVMAACNNAQPGVEGELVGDPTEVAMLEAAITLGEARDTAQRRRRRLRQFHFDPVLKLMSTLDERDADMCVDTKGAPEAVLPRCTTILESDRTRAPITPARRHDVERLVDSYARQGLRVLAVAARRLPGRGGRSGVAVPPPAAPTAVGGHDLPERREQAERELTLLGLVAMHDPPRPGVADAVRHCRTAGIRIIVVTGDHALTAAAIAAQVGIVGAHPTVVTGDRLARMSEDELDALLRRNRQLIFARSSPEAKLRIADALRAEGHVVAMTGDGVNDAPALRRADIGVAMGRSGTDVAREASTMVLTDDNFATVVAAVRTGRQVYDNIRKFICYIFAHTTPEVTPFLVFALAGGTVPLPLTVLQLLAFEVGTETLPALALGREPAEPGLMRRPPRARSESVVRLPMLLRAWLFLGVICAVLSMAGFFYVLLRAGWYPGAPTGPGTRLHHAYRQATTMTFLGMIAGQVGTAFAVRTERASLRSIGVVSNPLLLWGIAFELALAAIFIYASPFQALLGTASLTWDMLAFVVPFPLIVWGADEIRRYVRRRDGRTSPNEPGARSATVVRGELRTREK</sequence>
<dbReference type="PANTHER" id="PTHR43294:SF21">
    <property type="entry name" value="CATION TRANSPORTING ATPASE"/>
    <property type="match status" value="1"/>
</dbReference>
<dbReference type="InterPro" id="IPR059000">
    <property type="entry name" value="ATPase_P-type_domA"/>
</dbReference>
<evidence type="ECO:0000256" key="1">
    <source>
        <dbReference type="ARBA" id="ARBA00004651"/>
    </source>
</evidence>
<dbReference type="PROSITE" id="PS00154">
    <property type="entry name" value="ATPASE_E1_E2"/>
    <property type="match status" value="1"/>
</dbReference>
<keyword evidence="3" id="KW-1003">Cell membrane</keyword>
<evidence type="ECO:0000256" key="8">
    <source>
        <dbReference type="ARBA" id="ARBA00022989"/>
    </source>
</evidence>
<dbReference type="InterPro" id="IPR050510">
    <property type="entry name" value="Cation_transp_ATPase_P-type"/>
</dbReference>
<reference evidence="15" key="1">
    <citation type="journal article" date="2019" name="Int. J. Syst. Evol. Microbiol.">
        <title>The Global Catalogue of Microorganisms (GCM) 10K type strain sequencing project: providing services to taxonomists for standard genome sequencing and annotation.</title>
        <authorList>
            <consortium name="The Broad Institute Genomics Platform"/>
            <consortium name="The Broad Institute Genome Sequencing Center for Infectious Disease"/>
            <person name="Wu L."/>
            <person name="Ma J."/>
        </authorList>
    </citation>
    <scope>NUCLEOTIDE SEQUENCE [LARGE SCALE GENOMIC DNA]</scope>
    <source>
        <strain evidence="15">CGMCC 4.7132</strain>
    </source>
</reference>
<evidence type="ECO:0000259" key="13">
    <source>
        <dbReference type="SMART" id="SM00831"/>
    </source>
</evidence>
<feature type="transmembrane region" description="Helical" evidence="12">
    <location>
        <begin position="861"/>
        <end position="884"/>
    </location>
</feature>
<dbReference type="Pfam" id="PF13246">
    <property type="entry name" value="Cation_ATPase"/>
    <property type="match status" value="1"/>
</dbReference>
<dbReference type="Pfam" id="PF00689">
    <property type="entry name" value="Cation_ATPase_C"/>
    <property type="match status" value="1"/>
</dbReference>
<evidence type="ECO:0000313" key="14">
    <source>
        <dbReference type="EMBL" id="MFC4533116.1"/>
    </source>
</evidence>
<comment type="catalytic activity">
    <reaction evidence="10">
        <text>ATP + H2O = ADP + phosphate + H(+)</text>
        <dbReference type="Rhea" id="RHEA:13065"/>
        <dbReference type="ChEBI" id="CHEBI:15377"/>
        <dbReference type="ChEBI" id="CHEBI:15378"/>
        <dbReference type="ChEBI" id="CHEBI:30616"/>
        <dbReference type="ChEBI" id="CHEBI:43474"/>
        <dbReference type="ChEBI" id="CHEBI:456216"/>
    </reaction>
</comment>
<keyword evidence="5" id="KW-0547">Nucleotide-binding</keyword>
<evidence type="ECO:0000313" key="15">
    <source>
        <dbReference type="Proteomes" id="UP001596004"/>
    </source>
</evidence>
<dbReference type="SFLD" id="SFLDG00002">
    <property type="entry name" value="C1.7:_P-type_atpase_like"/>
    <property type="match status" value="1"/>
</dbReference>
<accession>A0ABV9CJF6</accession>
<dbReference type="Gene3D" id="3.40.1110.10">
    <property type="entry name" value="Calcium-transporting ATPase, cytoplasmic domain N"/>
    <property type="match status" value="1"/>
</dbReference>
<dbReference type="SUPFAM" id="SSF81665">
    <property type="entry name" value="Calcium ATPase, transmembrane domain M"/>
    <property type="match status" value="1"/>
</dbReference>
<feature type="region of interest" description="Disordered" evidence="11">
    <location>
        <begin position="506"/>
        <end position="526"/>
    </location>
</feature>
<comment type="caution">
    <text evidence="14">The sequence shown here is derived from an EMBL/GenBank/DDBJ whole genome shotgun (WGS) entry which is preliminary data.</text>
</comment>
<dbReference type="InterPro" id="IPR006068">
    <property type="entry name" value="ATPase_P-typ_cation-transptr_C"/>
</dbReference>
<dbReference type="InterPro" id="IPR023214">
    <property type="entry name" value="HAD_sf"/>
</dbReference>
<dbReference type="InterPro" id="IPR036412">
    <property type="entry name" value="HAD-like_sf"/>
</dbReference>
<dbReference type="EMBL" id="JBHSFP010000013">
    <property type="protein sequence ID" value="MFC4533116.1"/>
    <property type="molecule type" value="Genomic_DNA"/>
</dbReference>
<feature type="transmembrane region" description="Helical" evidence="12">
    <location>
        <begin position="786"/>
        <end position="807"/>
    </location>
</feature>
<dbReference type="SUPFAM" id="SSF56784">
    <property type="entry name" value="HAD-like"/>
    <property type="match status" value="1"/>
</dbReference>
<evidence type="ECO:0000256" key="7">
    <source>
        <dbReference type="ARBA" id="ARBA00022967"/>
    </source>
</evidence>
<evidence type="ECO:0000256" key="6">
    <source>
        <dbReference type="ARBA" id="ARBA00022840"/>
    </source>
</evidence>
<feature type="transmembrane region" description="Helical" evidence="12">
    <location>
        <begin position="248"/>
        <end position="273"/>
    </location>
</feature>
<dbReference type="Proteomes" id="UP001596004">
    <property type="component" value="Unassembled WGS sequence"/>
</dbReference>
<dbReference type="PANTHER" id="PTHR43294">
    <property type="entry name" value="SODIUM/POTASSIUM-TRANSPORTING ATPASE SUBUNIT ALPHA"/>
    <property type="match status" value="1"/>
</dbReference>
<dbReference type="SMART" id="SM00831">
    <property type="entry name" value="Cation_ATPase_N"/>
    <property type="match status" value="1"/>
</dbReference>
<keyword evidence="8 12" id="KW-1133">Transmembrane helix</keyword>
<evidence type="ECO:0000256" key="2">
    <source>
        <dbReference type="ARBA" id="ARBA00005675"/>
    </source>
</evidence>
<dbReference type="SUPFAM" id="SSF81660">
    <property type="entry name" value="Metal cation-transporting ATPase, ATP-binding domain N"/>
    <property type="match status" value="1"/>
</dbReference>
<dbReference type="InterPro" id="IPR008250">
    <property type="entry name" value="ATPase_P-typ_transduc_dom_A_sf"/>
</dbReference>
<evidence type="ECO:0000256" key="12">
    <source>
        <dbReference type="SAM" id="Phobius"/>
    </source>
</evidence>
<evidence type="ECO:0000256" key="10">
    <source>
        <dbReference type="ARBA" id="ARBA00049360"/>
    </source>
</evidence>
<dbReference type="Gene3D" id="3.40.50.1000">
    <property type="entry name" value="HAD superfamily/HAD-like"/>
    <property type="match status" value="1"/>
</dbReference>
<dbReference type="SFLD" id="SFLDS00003">
    <property type="entry name" value="Haloacid_Dehalogenase"/>
    <property type="match status" value="1"/>
</dbReference>
<comment type="subcellular location">
    <subcellularLocation>
        <location evidence="1">Cell membrane</location>
        <topology evidence="1">Multi-pass membrane protein</topology>
    </subcellularLocation>
</comment>
<dbReference type="InterPro" id="IPR018303">
    <property type="entry name" value="ATPase_P-typ_P_site"/>
</dbReference>
<dbReference type="RefSeq" id="WP_380842193.1">
    <property type="nucleotide sequence ID" value="NZ_JBHSFP010000013.1"/>
</dbReference>
<keyword evidence="7" id="KW-1278">Translocase</keyword>
<dbReference type="SUPFAM" id="SSF81653">
    <property type="entry name" value="Calcium ATPase, transduction domain A"/>
    <property type="match status" value="1"/>
</dbReference>
<dbReference type="Gene3D" id="2.70.150.10">
    <property type="entry name" value="Calcium-transporting ATPase, cytoplasmic transduction domain A"/>
    <property type="match status" value="1"/>
</dbReference>
<evidence type="ECO:0000256" key="3">
    <source>
        <dbReference type="ARBA" id="ARBA00022475"/>
    </source>
</evidence>
<dbReference type="NCBIfam" id="TIGR01494">
    <property type="entry name" value="ATPase_P-type"/>
    <property type="match status" value="2"/>
</dbReference>
<organism evidence="14 15">
    <name type="scientific">Sphaerisporangium dianthi</name>
    <dbReference type="NCBI Taxonomy" id="1436120"/>
    <lineage>
        <taxon>Bacteria</taxon>
        <taxon>Bacillati</taxon>
        <taxon>Actinomycetota</taxon>
        <taxon>Actinomycetes</taxon>
        <taxon>Streptosporangiales</taxon>
        <taxon>Streptosporangiaceae</taxon>
        <taxon>Sphaerisporangium</taxon>
    </lineage>
</organism>
<keyword evidence="9 12" id="KW-0472">Membrane</keyword>
<dbReference type="Pfam" id="PF00122">
    <property type="entry name" value="E1-E2_ATPase"/>
    <property type="match status" value="1"/>
</dbReference>
<dbReference type="InterPro" id="IPR023298">
    <property type="entry name" value="ATPase_P-typ_TM_dom_sf"/>
</dbReference>
<evidence type="ECO:0000256" key="4">
    <source>
        <dbReference type="ARBA" id="ARBA00022692"/>
    </source>
</evidence>
<dbReference type="PRINTS" id="PR00119">
    <property type="entry name" value="CATATPASE"/>
</dbReference>
<feature type="domain" description="Cation-transporting P-type ATPase N-terminal" evidence="13">
    <location>
        <begin position="12"/>
        <end position="85"/>
    </location>
</feature>
<gene>
    <name evidence="14" type="ORF">ACFO60_20280</name>
</gene>
<feature type="transmembrane region" description="Helical" evidence="12">
    <location>
        <begin position="827"/>
        <end position="849"/>
    </location>
</feature>
<evidence type="ECO:0000256" key="11">
    <source>
        <dbReference type="SAM" id="MobiDB-lite"/>
    </source>
</evidence>
<dbReference type="InterPro" id="IPR004014">
    <property type="entry name" value="ATPase_P-typ_cation-transptr_N"/>
</dbReference>
<feature type="region of interest" description="Disordered" evidence="11">
    <location>
        <begin position="925"/>
        <end position="950"/>
    </location>
</feature>
<keyword evidence="4 12" id="KW-0812">Transmembrane</keyword>
<dbReference type="PRINTS" id="PR00121">
    <property type="entry name" value="NAKATPASE"/>
</dbReference>
<feature type="transmembrane region" description="Helical" evidence="12">
    <location>
        <begin position="896"/>
        <end position="914"/>
    </location>
</feature>
<comment type="similarity">
    <text evidence="2">Belongs to the cation transport ATPase (P-type) (TC 3.A.3) family. Type IIA subfamily.</text>
</comment>
<keyword evidence="15" id="KW-1185">Reference proteome</keyword>
<dbReference type="SFLD" id="SFLDF00027">
    <property type="entry name" value="p-type_atpase"/>
    <property type="match status" value="1"/>
</dbReference>
<proteinExistence type="inferred from homology"/>